<dbReference type="Pfam" id="PF00672">
    <property type="entry name" value="HAMP"/>
    <property type="match status" value="1"/>
</dbReference>
<evidence type="ECO:0000256" key="12">
    <source>
        <dbReference type="ARBA" id="ARBA00023012"/>
    </source>
</evidence>
<keyword evidence="6" id="KW-0808">Transferase</keyword>
<comment type="caution">
    <text evidence="18">The sequence shown here is derived from an EMBL/GenBank/DDBJ whole genome shotgun (WGS) entry which is preliminary data.</text>
</comment>
<organism evidence="18 19">
    <name type="scientific">Schaedlerella arabinosiphila</name>
    <dbReference type="NCBI Taxonomy" id="2044587"/>
    <lineage>
        <taxon>Bacteria</taxon>
        <taxon>Bacillati</taxon>
        <taxon>Bacillota</taxon>
        <taxon>Clostridia</taxon>
        <taxon>Lachnospirales</taxon>
        <taxon>Lachnospiraceae</taxon>
        <taxon>Schaedlerella</taxon>
    </lineage>
</organism>
<dbReference type="InterPro" id="IPR036890">
    <property type="entry name" value="HATPase_C_sf"/>
</dbReference>
<evidence type="ECO:0000256" key="2">
    <source>
        <dbReference type="ARBA" id="ARBA00004651"/>
    </source>
</evidence>
<evidence type="ECO:0000256" key="8">
    <source>
        <dbReference type="ARBA" id="ARBA00022741"/>
    </source>
</evidence>
<dbReference type="InterPro" id="IPR005467">
    <property type="entry name" value="His_kinase_dom"/>
</dbReference>
<evidence type="ECO:0000256" key="4">
    <source>
        <dbReference type="ARBA" id="ARBA00022475"/>
    </source>
</evidence>
<reference evidence="18" key="1">
    <citation type="submission" date="2018-10" db="EMBL/GenBank/DDBJ databases">
        <title>Schaedlerella arabinophila gen. nov. sp. nov., isolated from the mouse intestinal tract and comparative analysis with the genome of the closely related altered Schaedler flora strain ASF502.</title>
        <authorList>
            <person name="Miyake S."/>
            <person name="Soh M."/>
            <person name="Seedorf H."/>
        </authorList>
    </citation>
    <scope>NUCLEOTIDE SEQUENCE [LARGE SCALE GENOMIC DNA]</scope>
    <source>
        <strain evidence="18">DSM 106076</strain>
    </source>
</reference>
<evidence type="ECO:0000256" key="3">
    <source>
        <dbReference type="ARBA" id="ARBA00012438"/>
    </source>
</evidence>
<dbReference type="SUPFAM" id="SSF47384">
    <property type="entry name" value="Homodimeric domain of signal transducing histidine kinase"/>
    <property type="match status" value="1"/>
</dbReference>
<keyword evidence="12" id="KW-0902">Two-component regulatory system</keyword>
<comment type="subcellular location">
    <subcellularLocation>
        <location evidence="2">Cell membrane</location>
        <topology evidence="2">Multi-pass membrane protein</topology>
    </subcellularLocation>
</comment>
<name>A0A3R8JT05_9FIRM</name>
<dbReference type="Pfam" id="PF00512">
    <property type="entry name" value="HisKA"/>
    <property type="match status" value="1"/>
</dbReference>
<evidence type="ECO:0000256" key="5">
    <source>
        <dbReference type="ARBA" id="ARBA00022553"/>
    </source>
</evidence>
<keyword evidence="11 15" id="KW-1133">Transmembrane helix</keyword>
<dbReference type="SMART" id="SM00387">
    <property type="entry name" value="HATPase_c"/>
    <property type="match status" value="1"/>
</dbReference>
<dbReference type="PROSITE" id="PS50885">
    <property type="entry name" value="HAMP"/>
    <property type="match status" value="1"/>
</dbReference>
<proteinExistence type="predicted"/>
<keyword evidence="13 15" id="KW-0472">Membrane</keyword>
<evidence type="ECO:0000256" key="6">
    <source>
        <dbReference type="ARBA" id="ARBA00022679"/>
    </source>
</evidence>
<accession>A0A3R8JT05</accession>
<keyword evidence="14" id="KW-0175">Coiled coil</keyword>
<dbReference type="InterPro" id="IPR003594">
    <property type="entry name" value="HATPase_dom"/>
</dbReference>
<evidence type="ECO:0000313" key="19">
    <source>
        <dbReference type="Proteomes" id="UP000274920"/>
    </source>
</evidence>
<dbReference type="CDD" id="cd06225">
    <property type="entry name" value="HAMP"/>
    <property type="match status" value="1"/>
</dbReference>
<dbReference type="InterPro" id="IPR003661">
    <property type="entry name" value="HisK_dim/P_dom"/>
</dbReference>
<feature type="transmembrane region" description="Helical" evidence="15">
    <location>
        <begin position="16"/>
        <end position="33"/>
    </location>
</feature>
<dbReference type="RefSeq" id="WP_125129429.1">
    <property type="nucleotide sequence ID" value="NZ_RHJS01000002.1"/>
</dbReference>
<dbReference type="EMBL" id="RHJS01000002">
    <property type="protein sequence ID" value="RRK34276.1"/>
    <property type="molecule type" value="Genomic_DNA"/>
</dbReference>
<dbReference type="PRINTS" id="PR00344">
    <property type="entry name" value="BCTRLSENSOR"/>
</dbReference>
<evidence type="ECO:0000256" key="1">
    <source>
        <dbReference type="ARBA" id="ARBA00000085"/>
    </source>
</evidence>
<feature type="domain" description="HAMP" evidence="17">
    <location>
        <begin position="65"/>
        <end position="117"/>
    </location>
</feature>
<keyword evidence="9 18" id="KW-0418">Kinase</keyword>
<keyword evidence="5" id="KW-0597">Phosphoprotein</keyword>
<dbReference type="InterPro" id="IPR036097">
    <property type="entry name" value="HisK_dim/P_sf"/>
</dbReference>
<evidence type="ECO:0000256" key="10">
    <source>
        <dbReference type="ARBA" id="ARBA00022840"/>
    </source>
</evidence>
<gene>
    <name evidence="18" type="ORF">EBB54_25300</name>
</gene>
<dbReference type="GO" id="GO:0005524">
    <property type="term" value="F:ATP binding"/>
    <property type="evidence" value="ECO:0007669"/>
    <property type="project" value="UniProtKB-KW"/>
</dbReference>
<dbReference type="Gene3D" id="3.30.565.10">
    <property type="entry name" value="Histidine kinase-like ATPase, C-terminal domain"/>
    <property type="match status" value="1"/>
</dbReference>
<dbReference type="EC" id="2.7.13.3" evidence="3"/>
<evidence type="ECO:0000256" key="15">
    <source>
        <dbReference type="SAM" id="Phobius"/>
    </source>
</evidence>
<evidence type="ECO:0000313" key="18">
    <source>
        <dbReference type="EMBL" id="RRK34276.1"/>
    </source>
</evidence>
<evidence type="ECO:0000259" key="16">
    <source>
        <dbReference type="PROSITE" id="PS50109"/>
    </source>
</evidence>
<dbReference type="FunFam" id="1.10.287.130:FF:000001">
    <property type="entry name" value="Two-component sensor histidine kinase"/>
    <property type="match status" value="1"/>
</dbReference>
<evidence type="ECO:0000256" key="13">
    <source>
        <dbReference type="ARBA" id="ARBA00023136"/>
    </source>
</evidence>
<dbReference type="SUPFAM" id="SSF158472">
    <property type="entry name" value="HAMP domain-like"/>
    <property type="match status" value="1"/>
</dbReference>
<evidence type="ECO:0000256" key="11">
    <source>
        <dbReference type="ARBA" id="ARBA00022989"/>
    </source>
</evidence>
<dbReference type="GO" id="GO:0000155">
    <property type="term" value="F:phosphorelay sensor kinase activity"/>
    <property type="evidence" value="ECO:0007669"/>
    <property type="project" value="InterPro"/>
</dbReference>
<dbReference type="Gene3D" id="6.10.340.10">
    <property type="match status" value="1"/>
</dbReference>
<dbReference type="InterPro" id="IPR003660">
    <property type="entry name" value="HAMP_dom"/>
</dbReference>
<dbReference type="SMART" id="SM00388">
    <property type="entry name" value="HisKA"/>
    <property type="match status" value="1"/>
</dbReference>
<dbReference type="AlphaFoldDB" id="A0A3R8JT05"/>
<dbReference type="Pfam" id="PF02518">
    <property type="entry name" value="HATPase_c"/>
    <property type="match status" value="1"/>
</dbReference>
<keyword evidence="10" id="KW-0067">ATP-binding</keyword>
<evidence type="ECO:0000256" key="9">
    <source>
        <dbReference type="ARBA" id="ARBA00022777"/>
    </source>
</evidence>
<dbReference type="InterPro" id="IPR050398">
    <property type="entry name" value="HssS/ArlS-like"/>
</dbReference>
<dbReference type="SMART" id="SM00304">
    <property type="entry name" value="HAMP"/>
    <property type="match status" value="1"/>
</dbReference>
<feature type="coiled-coil region" evidence="14">
    <location>
        <begin position="109"/>
        <end position="143"/>
    </location>
</feature>
<comment type="catalytic activity">
    <reaction evidence="1">
        <text>ATP + protein L-histidine = ADP + protein N-phospho-L-histidine.</text>
        <dbReference type="EC" id="2.7.13.3"/>
    </reaction>
</comment>
<keyword evidence="19" id="KW-1185">Reference proteome</keyword>
<evidence type="ECO:0000256" key="14">
    <source>
        <dbReference type="SAM" id="Coils"/>
    </source>
</evidence>
<evidence type="ECO:0000256" key="7">
    <source>
        <dbReference type="ARBA" id="ARBA00022692"/>
    </source>
</evidence>
<dbReference type="PROSITE" id="PS50109">
    <property type="entry name" value="HIS_KIN"/>
    <property type="match status" value="1"/>
</dbReference>
<dbReference type="PANTHER" id="PTHR45528">
    <property type="entry name" value="SENSOR HISTIDINE KINASE CPXA"/>
    <property type="match status" value="1"/>
</dbReference>
<feature type="domain" description="Histidine kinase" evidence="16">
    <location>
        <begin position="160"/>
        <end position="371"/>
    </location>
</feature>
<keyword evidence="4" id="KW-1003">Cell membrane</keyword>
<protein>
    <recommendedName>
        <fullName evidence="3">histidine kinase</fullName>
        <ecNumber evidence="3">2.7.13.3</ecNumber>
    </recommendedName>
</protein>
<evidence type="ECO:0000259" key="17">
    <source>
        <dbReference type="PROSITE" id="PS50885"/>
    </source>
</evidence>
<keyword evidence="8" id="KW-0547">Nucleotide-binding</keyword>
<dbReference type="Gene3D" id="1.10.287.130">
    <property type="match status" value="1"/>
</dbReference>
<dbReference type="PANTHER" id="PTHR45528:SF1">
    <property type="entry name" value="SENSOR HISTIDINE KINASE CPXA"/>
    <property type="match status" value="1"/>
</dbReference>
<dbReference type="CDD" id="cd00082">
    <property type="entry name" value="HisKA"/>
    <property type="match status" value="1"/>
</dbReference>
<feature type="transmembrane region" description="Helical" evidence="15">
    <location>
        <begin position="45"/>
        <end position="63"/>
    </location>
</feature>
<dbReference type="Proteomes" id="UP000274920">
    <property type="component" value="Unassembled WGS sequence"/>
</dbReference>
<dbReference type="SUPFAM" id="SSF55874">
    <property type="entry name" value="ATPase domain of HSP90 chaperone/DNA topoisomerase II/histidine kinase"/>
    <property type="match status" value="1"/>
</dbReference>
<keyword evidence="7 15" id="KW-0812">Transmembrane</keyword>
<dbReference type="InterPro" id="IPR004358">
    <property type="entry name" value="Sig_transdc_His_kin-like_C"/>
</dbReference>
<sequence length="371" mass="41857">MNLKELFSLRTVRKKILITSKLAGAVLILSYLFSTHVSDDPDVSLLVWFAFMVPLILAVDFLMKWFISEPLSRLNAAAKKLAELDFSEPCTISSNDEFGELSDSLGQMSDNLQQALSRLETANIRLEDTNSQLEHANNRLAADVTEKQRLLTERKELTDSLSHEMKTPVGVIRAYAEGIQDEADEEKRQKYAGIIIEETERMTGLITTLLDLSALETGATTLHMDVFDFVEFTETAAGRLLSDIPDARFQLEYELPEERIYVKTDRKRMEQVLDNLILNARKNVCPGGRLKLSLTRQGDTLRFSVYNQGAPIPEEIQPKIWTKFYRSQDIGYRGSGLGLSIVAQVLSMQDLDYGVKNTPDGVVFYFSIPVT</sequence>
<dbReference type="GO" id="GO:0005886">
    <property type="term" value="C:plasma membrane"/>
    <property type="evidence" value="ECO:0007669"/>
    <property type="project" value="UniProtKB-SubCell"/>
</dbReference>